<feature type="domain" description="HPt" evidence="3">
    <location>
        <begin position="1"/>
        <end position="89"/>
    </location>
</feature>
<dbReference type="PROSITE" id="PS50894">
    <property type="entry name" value="HPT"/>
    <property type="match status" value="1"/>
</dbReference>
<dbReference type="GO" id="GO:0000160">
    <property type="term" value="P:phosphorelay signal transduction system"/>
    <property type="evidence" value="ECO:0007669"/>
    <property type="project" value="UniProtKB-KW"/>
</dbReference>
<dbReference type="Proteomes" id="UP000243478">
    <property type="component" value="Unassembled WGS sequence"/>
</dbReference>
<evidence type="ECO:0000313" key="5">
    <source>
        <dbReference type="Proteomes" id="UP000243478"/>
    </source>
</evidence>
<protein>
    <recommendedName>
        <fullName evidence="3">HPt domain-containing protein</fullName>
    </recommendedName>
</protein>
<reference evidence="4 5" key="1">
    <citation type="submission" date="2015-03" db="EMBL/GenBank/DDBJ databases">
        <title>Draft genome of Stenotrophomonas maltophila isolated from urine specimen.</title>
        <authorList>
            <person name="Murugan N."/>
            <person name="Malathi J."/>
            <person name="Umashankar V."/>
            <person name="Madhavan H."/>
        </authorList>
    </citation>
    <scope>NUCLEOTIDE SEQUENCE [LARGE SCALE GENOMIC DNA]</scope>
    <source>
        <strain evidence="4 5">JMNMN1</strain>
    </source>
</reference>
<dbReference type="InterPro" id="IPR036641">
    <property type="entry name" value="HPT_dom_sf"/>
</dbReference>
<gene>
    <name evidence="4" type="ORF">VM57_03135</name>
</gene>
<organism evidence="4 5">
    <name type="scientific">Stenotrophomonas maltophilia</name>
    <name type="common">Pseudomonas maltophilia</name>
    <name type="synonym">Xanthomonas maltophilia</name>
    <dbReference type="NCBI Taxonomy" id="40324"/>
    <lineage>
        <taxon>Bacteria</taxon>
        <taxon>Pseudomonadati</taxon>
        <taxon>Pseudomonadota</taxon>
        <taxon>Gammaproteobacteria</taxon>
        <taxon>Lysobacterales</taxon>
        <taxon>Lysobacteraceae</taxon>
        <taxon>Stenotrophomonas</taxon>
        <taxon>Stenotrophomonas maltophilia group</taxon>
    </lineage>
</organism>
<accession>A0A0F5ZRP3</accession>
<name>A0A0F5ZRP3_STEMA</name>
<evidence type="ECO:0000259" key="3">
    <source>
        <dbReference type="PROSITE" id="PS50894"/>
    </source>
</evidence>
<feature type="modified residue" description="Phosphohistidine" evidence="2">
    <location>
        <position position="33"/>
    </location>
</feature>
<dbReference type="Gene3D" id="1.20.120.160">
    <property type="entry name" value="HPT domain"/>
    <property type="match status" value="1"/>
</dbReference>
<evidence type="ECO:0000256" key="1">
    <source>
        <dbReference type="ARBA" id="ARBA00023012"/>
    </source>
</evidence>
<dbReference type="InterPro" id="IPR008207">
    <property type="entry name" value="Sig_transdc_His_kin_Hpt_dom"/>
</dbReference>
<dbReference type="GO" id="GO:0004672">
    <property type="term" value="F:protein kinase activity"/>
    <property type="evidence" value="ECO:0007669"/>
    <property type="project" value="UniProtKB-ARBA"/>
</dbReference>
<dbReference type="PATRIC" id="fig|40324.63.peg.1190"/>
<comment type="caution">
    <text evidence="4">The sequence shown here is derived from an EMBL/GenBank/DDBJ whole genome shotgun (WGS) entry which is preliminary data.</text>
</comment>
<sequence length="100" mass="10531">MQALFVQTMQADLDSLRQSIATADPARVVQVLHRIRGALVIVGAPALVDSGLRIEQGLAGGDDLVTQEAPLAGFQRRLEQLLHPLLGAASPSSSDDPNPP</sequence>
<dbReference type="Pfam" id="PF01627">
    <property type="entry name" value="Hpt"/>
    <property type="match status" value="1"/>
</dbReference>
<dbReference type="AlphaFoldDB" id="A0A0F5ZRP3"/>
<keyword evidence="1" id="KW-0902">Two-component regulatory system</keyword>
<evidence type="ECO:0000313" key="4">
    <source>
        <dbReference type="EMBL" id="KKD57645.1"/>
    </source>
</evidence>
<dbReference type="SUPFAM" id="SSF47226">
    <property type="entry name" value="Histidine-containing phosphotransfer domain, HPT domain"/>
    <property type="match status" value="1"/>
</dbReference>
<proteinExistence type="predicted"/>
<dbReference type="EMBL" id="JZRZ01000006">
    <property type="protein sequence ID" value="KKD57645.1"/>
    <property type="molecule type" value="Genomic_DNA"/>
</dbReference>
<evidence type="ECO:0000256" key="2">
    <source>
        <dbReference type="PROSITE-ProRule" id="PRU00110"/>
    </source>
</evidence>
<keyword evidence="2" id="KW-0597">Phosphoprotein</keyword>